<protein>
    <submittedName>
        <fullName evidence="2">Uncharacterized protein</fullName>
    </submittedName>
</protein>
<feature type="compositionally biased region" description="Polar residues" evidence="1">
    <location>
        <begin position="135"/>
        <end position="148"/>
    </location>
</feature>
<sequence>MFFREDEKALHEIVKETKHNKQDWNHSIQASLSRHLEPIHESNNPRKSLSVSTQKIHSPYKLDFLTTVLRKNSFCKEVKKVLLKKNIYFSCKINSKIILQDFLTTVPRKSASAESVDYVGGESTGRNRILKWLGFTSSEPANDQQSPKKSPKRRMSTFT</sequence>
<accession>A0A3P7L5X2</accession>
<feature type="compositionally biased region" description="Basic residues" evidence="1">
    <location>
        <begin position="149"/>
        <end position="159"/>
    </location>
</feature>
<evidence type="ECO:0000256" key="1">
    <source>
        <dbReference type="SAM" id="MobiDB-lite"/>
    </source>
</evidence>
<dbReference type="EMBL" id="UYYF01004594">
    <property type="protein sequence ID" value="VDN05703.1"/>
    <property type="molecule type" value="Genomic_DNA"/>
</dbReference>
<name>A0A3P7L5X2_THECL</name>
<evidence type="ECO:0000313" key="2">
    <source>
        <dbReference type="EMBL" id="VDN05703.1"/>
    </source>
</evidence>
<organism evidence="2 3">
    <name type="scientific">Thelazia callipaeda</name>
    <name type="common">Oriental eyeworm</name>
    <name type="synonym">Parasitic nematode</name>
    <dbReference type="NCBI Taxonomy" id="103827"/>
    <lineage>
        <taxon>Eukaryota</taxon>
        <taxon>Metazoa</taxon>
        <taxon>Ecdysozoa</taxon>
        <taxon>Nematoda</taxon>
        <taxon>Chromadorea</taxon>
        <taxon>Rhabditida</taxon>
        <taxon>Spirurina</taxon>
        <taxon>Spiruromorpha</taxon>
        <taxon>Thelazioidea</taxon>
        <taxon>Thelaziidae</taxon>
        <taxon>Thelazia</taxon>
    </lineage>
</organism>
<dbReference type="AlphaFoldDB" id="A0A3P7L5X2"/>
<dbReference type="Proteomes" id="UP000276776">
    <property type="component" value="Unassembled WGS sequence"/>
</dbReference>
<proteinExistence type="predicted"/>
<reference evidence="2 3" key="1">
    <citation type="submission" date="2018-11" db="EMBL/GenBank/DDBJ databases">
        <authorList>
            <consortium name="Pathogen Informatics"/>
        </authorList>
    </citation>
    <scope>NUCLEOTIDE SEQUENCE [LARGE SCALE GENOMIC DNA]</scope>
</reference>
<keyword evidence="3" id="KW-1185">Reference proteome</keyword>
<feature type="region of interest" description="Disordered" evidence="1">
    <location>
        <begin position="134"/>
        <end position="159"/>
    </location>
</feature>
<evidence type="ECO:0000313" key="3">
    <source>
        <dbReference type="Proteomes" id="UP000276776"/>
    </source>
</evidence>
<gene>
    <name evidence="2" type="ORF">TCLT_LOCUS8174</name>
</gene>